<dbReference type="InterPro" id="IPR038107">
    <property type="entry name" value="Glycos_transf_N_sf"/>
</dbReference>
<evidence type="ECO:0000256" key="1">
    <source>
        <dbReference type="ARBA" id="ARBA00003394"/>
    </source>
</evidence>
<evidence type="ECO:0000259" key="10">
    <source>
        <dbReference type="Pfam" id="PF04413"/>
    </source>
</evidence>
<dbReference type="GO" id="GO:0005886">
    <property type="term" value="C:plasma membrane"/>
    <property type="evidence" value="ECO:0007669"/>
    <property type="project" value="TreeGrafter"/>
</dbReference>
<evidence type="ECO:0000256" key="7">
    <source>
        <dbReference type="ARBA" id="ARBA00049183"/>
    </source>
</evidence>
<feature type="site" description="Transition state stabilizer" evidence="9">
    <location>
        <position position="208"/>
    </location>
</feature>
<comment type="caution">
    <text evidence="11">The sequence shown here is derived from an EMBL/GenBank/DDBJ whole genome shotgun (WGS) entry which is preliminary data.</text>
</comment>
<dbReference type="InterPro" id="IPR039901">
    <property type="entry name" value="Kdotransferase"/>
</dbReference>
<name>A0A934M9Z1_9RHOB</name>
<dbReference type="AlphaFoldDB" id="A0A934M9Z1"/>
<evidence type="ECO:0000256" key="9">
    <source>
        <dbReference type="PIRSR" id="PIRSR639901-2"/>
    </source>
</evidence>
<keyword evidence="5" id="KW-0808">Transferase</keyword>
<sequence>MRLAYAGYRALTRLIAPVLARRDAAKLAEAGVPAPRRRERLGHASRPRPDGPVIWLHAVSVGEAMSILPLLPAFSRRASVVLTTTSATSARIVAERAPKGIIHQFAPLDTAAATHRFLDHWRPDLLILTESELWPRQITLAHDRAIPVALIGARLSDRSLARWRKLKPLSRHMLSRLSLVLAQDQRTADGLLSLGLDAGKLEVTGNLKTLASPLPADPAALAALRNTIGARPVWVAASTHPGEEAIAAAAHRSLRAQYPDLLLILAPRHPERGHEIASQLRRDGWQVAQRSKGMTLERATQIYLADTLGELGLWFRLSKVALIGGSFSEMGGHNPLEAAQLGCFPVSGPSITNFADAYDTLQSTDAARVIASADALSDAIAARLHAEQIAPPEQDGDADAIAAKPLALMDAPPPDAPPSVIAPNFKRRLSGVTATVVRLVPLQARQIAIRAAAPALPDNVPQIPLAHLAFLPRRAPRVWHARRNVEMIGGLALRHLLRKRLALLFTSASQRDHTGLTKRLIDQMDAIVATSDKSASYLDRTATVIRHGIDTDAFAPAPDRAALRARLDLPGGTLIGCYGRIRASKGTDLFVDAMIAALPHHADATALVMGRATQKDRAFLDDLRARVKSADLSDRICFLPEVPVHQIADWYATLDLYVAPQRWEGFGLTPLEAMACAVPVIATRVGAFDEMILDGTTGGLIPSEDPAAMEAAIHDALADPARMAGWGHAARTHVTEHFTLQAEADALIALYRDLLARV</sequence>
<dbReference type="Gene3D" id="3.40.50.2000">
    <property type="entry name" value="Glycogen Phosphorylase B"/>
    <property type="match status" value="3"/>
</dbReference>
<dbReference type="Gene3D" id="3.40.50.11720">
    <property type="entry name" value="3-Deoxy-D-manno-octulosonic-acid transferase, N-terminal domain"/>
    <property type="match status" value="1"/>
</dbReference>
<evidence type="ECO:0000256" key="2">
    <source>
        <dbReference type="ARBA" id="ARBA00004713"/>
    </source>
</evidence>
<dbReference type="GO" id="GO:0009245">
    <property type="term" value="P:lipid A biosynthetic process"/>
    <property type="evidence" value="ECO:0007669"/>
    <property type="project" value="TreeGrafter"/>
</dbReference>
<comment type="pathway">
    <text evidence="2">Bacterial outer membrane biogenesis; LPS core biosynthesis.</text>
</comment>
<evidence type="ECO:0000256" key="6">
    <source>
        <dbReference type="ARBA" id="ARBA00031445"/>
    </source>
</evidence>
<evidence type="ECO:0000256" key="4">
    <source>
        <dbReference type="ARBA" id="ARBA00019077"/>
    </source>
</evidence>
<feature type="site" description="Transition state stabilizer" evidence="9">
    <location>
        <position position="130"/>
    </location>
</feature>
<evidence type="ECO:0000313" key="11">
    <source>
        <dbReference type="EMBL" id="MBJ3763067.1"/>
    </source>
</evidence>
<evidence type="ECO:0000256" key="8">
    <source>
        <dbReference type="PIRSR" id="PIRSR639901-1"/>
    </source>
</evidence>
<dbReference type="Proteomes" id="UP000642488">
    <property type="component" value="Unassembled WGS sequence"/>
</dbReference>
<dbReference type="EMBL" id="JAEKPD010000008">
    <property type="protein sequence ID" value="MBJ3763067.1"/>
    <property type="molecule type" value="Genomic_DNA"/>
</dbReference>
<dbReference type="Pfam" id="PF13692">
    <property type="entry name" value="Glyco_trans_1_4"/>
    <property type="match status" value="1"/>
</dbReference>
<dbReference type="PANTHER" id="PTHR42755">
    <property type="entry name" value="3-DEOXY-MANNO-OCTULOSONATE CYTIDYLYLTRANSFERASE"/>
    <property type="match status" value="1"/>
</dbReference>
<dbReference type="SUPFAM" id="SSF53756">
    <property type="entry name" value="UDP-Glycosyltransferase/glycogen phosphorylase"/>
    <property type="match status" value="2"/>
</dbReference>
<comment type="function">
    <text evidence="1">Involved in lipopolysaccharide (LPS) biosynthesis. Catalyzes the transfer of 3-deoxy-D-manno-octulosonate (Kdo) residue(s) from CMP-Kdo to lipid IV(A), the tetraacyldisaccharide-1,4'-bisphosphate precursor of lipid A.</text>
</comment>
<keyword evidence="12" id="KW-1185">Reference proteome</keyword>
<evidence type="ECO:0000256" key="3">
    <source>
        <dbReference type="ARBA" id="ARBA00012621"/>
    </source>
</evidence>
<dbReference type="EC" id="2.4.99.12" evidence="3"/>
<dbReference type="CDD" id="cd03801">
    <property type="entry name" value="GT4_PimA-like"/>
    <property type="match status" value="1"/>
</dbReference>
<feature type="active site" description="Proton acceptor" evidence="8">
    <location>
        <position position="63"/>
    </location>
</feature>
<protein>
    <recommendedName>
        <fullName evidence="4">3-deoxy-D-manno-octulosonic acid transferase</fullName>
        <ecNumber evidence="3">2.4.99.12</ecNumber>
    </recommendedName>
    <alternativeName>
        <fullName evidence="6">Lipid IV(A) 3-deoxy-D-manno-octulosonic acid transferase</fullName>
    </alternativeName>
</protein>
<feature type="domain" description="3-deoxy-D-manno-octulosonic-acid transferase N-terminal" evidence="10">
    <location>
        <begin position="37"/>
        <end position="209"/>
    </location>
</feature>
<proteinExistence type="predicted"/>
<dbReference type="GO" id="GO:0043842">
    <property type="term" value="F:Kdo transferase activity"/>
    <property type="evidence" value="ECO:0007669"/>
    <property type="project" value="UniProtKB-EC"/>
</dbReference>
<reference evidence="11" key="1">
    <citation type="submission" date="2020-12" db="EMBL/GenBank/DDBJ databases">
        <title>Bacterial taxonomy.</title>
        <authorList>
            <person name="Pan X."/>
        </authorList>
    </citation>
    <scope>NUCLEOTIDE SEQUENCE</scope>
    <source>
        <strain evidence="11">KCTC 52957</strain>
    </source>
</reference>
<comment type="catalytic activity">
    <reaction evidence="7">
        <text>lipid IVA (E. coli) + CMP-3-deoxy-beta-D-manno-octulosonate = alpha-Kdo-(2-&gt;6)-lipid IVA (E. coli) + CMP + H(+)</text>
        <dbReference type="Rhea" id="RHEA:28066"/>
        <dbReference type="ChEBI" id="CHEBI:15378"/>
        <dbReference type="ChEBI" id="CHEBI:58603"/>
        <dbReference type="ChEBI" id="CHEBI:60364"/>
        <dbReference type="ChEBI" id="CHEBI:60377"/>
        <dbReference type="ChEBI" id="CHEBI:85987"/>
        <dbReference type="EC" id="2.4.99.12"/>
    </reaction>
</comment>
<accession>A0A934M9Z1</accession>
<dbReference type="Pfam" id="PF04413">
    <property type="entry name" value="Glycos_transf_N"/>
    <property type="match status" value="1"/>
</dbReference>
<gene>
    <name evidence="11" type="ORF">ILP92_09955</name>
</gene>
<dbReference type="PANTHER" id="PTHR42755:SF1">
    <property type="entry name" value="3-DEOXY-D-MANNO-OCTULOSONIC ACID TRANSFERASE, MITOCHONDRIAL-RELATED"/>
    <property type="match status" value="1"/>
</dbReference>
<evidence type="ECO:0000313" key="12">
    <source>
        <dbReference type="Proteomes" id="UP000642488"/>
    </source>
</evidence>
<dbReference type="InterPro" id="IPR007507">
    <property type="entry name" value="Glycos_transf_N"/>
</dbReference>
<organism evidence="11 12">
    <name type="scientific">Palleronia pontilimi</name>
    <dbReference type="NCBI Taxonomy" id="1964209"/>
    <lineage>
        <taxon>Bacteria</taxon>
        <taxon>Pseudomonadati</taxon>
        <taxon>Pseudomonadota</taxon>
        <taxon>Alphaproteobacteria</taxon>
        <taxon>Rhodobacterales</taxon>
        <taxon>Roseobacteraceae</taxon>
        <taxon>Palleronia</taxon>
    </lineage>
</organism>
<evidence type="ECO:0000256" key="5">
    <source>
        <dbReference type="ARBA" id="ARBA00022679"/>
    </source>
</evidence>